<protein>
    <submittedName>
        <fullName evidence="1">Uncharacterized protein</fullName>
    </submittedName>
</protein>
<proteinExistence type="predicted"/>
<reference evidence="1" key="1">
    <citation type="submission" date="2020-05" db="EMBL/GenBank/DDBJ databases">
        <title>WGS assembly of Panicum virgatum.</title>
        <authorList>
            <person name="Lovell J.T."/>
            <person name="Jenkins J."/>
            <person name="Shu S."/>
            <person name="Juenger T.E."/>
            <person name="Schmutz J."/>
        </authorList>
    </citation>
    <scope>NUCLEOTIDE SEQUENCE</scope>
    <source>
        <strain evidence="1">AP13</strain>
    </source>
</reference>
<evidence type="ECO:0000313" key="1">
    <source>
        <dbReference type="EMBL" id="KAG2645378.1"/>
    </source>
</evidence>
<accession>A0A8T0WDV6</accession>
<comment type="caution">
    <text evidence="1">The sequence shown here is derived from an EMBL/GenBank/DDBJ whole genome shotgun (WGS) entry which is preliminary data.</text>
</comment>
<dbReference type="EMBL" id="CM029039">
    <property type="protein sequence ID" value="KAG2645378.1"/>
    <property type="molecule type" value="Genomic_DNA"/>
</dbReference>
<keyword evidence="2" id="KW-1185">Reference proteome</keyword>
<dbReference type="AlphaFoldDB" id="A0A8T0WDV6"/>
<dbReference type="Proteomes" id="UP000823388">
    <property type="component" value="Chromosome 2K"/>
</dbReference>
<gene>
    <name evidence="1" type="ORF">PVAP13_2KG422011</name>
</gene>
<sequence length="72" mass="7829">MSGFETSAVMLVSWLVWKERNARVFSNLERTPGQLLDDILAEGGSWIRAGATKLAAIGWPHRSLTGTNVNGS</sequence>
<organism evidence="1 2">
    <name type="scientific">Panicum virgatum</name>
    <name type="common">Blackwell switchgrass</name>
    <dbReference type="NCBI Taxonomy" id="38727"/>
    <lineage>
        <taxon>Eukaryota</taxon>
        <taxon>Viridiplantae</taxon>
        <taxon>Streptophyta</taxon>
        <taxon>Embryophyta</taxon>
        <taxon>Tracheophyta</taxon>
        <taxon>Spermatophyta</taxon>
        <taxon>Magnoliopsida</taxon>
        <taxon>Liliopsida</taxon>
        <taxon>Poales</taxon>
        <taxon>Poaceae</taxon>
        <taxon>PACMAD clade</taxon>
        <taxon>Panicoideae</taxon>
        <taxon>Panicodae</taxon>
        <taxon>Paniceae</taxon>
        <taxon>Panicinae</taxon>
        <taxon>Panicum</taxon>
        <taxon>Panicum sect. Hiantes</taxon>
    </lineage>
</organism>
<name>A0A8T0WDV6_PANVG</name>
<evidence type="ECO:0000313" key="2">
    <source>
        <dbReference type="Proteomes" id="UP000823388"/>
    </source>
</evidence>